<gene>
    <name evidence="3" type="ORF">KQI86_02415</name>
</gene>
<accession>A0ABS6EDP9</accession>
<reference evidence="3 4" key="1">
    <citation type="submission" date="2021-06" db="EMBL/GenBank/DDBJ databases">
        <authorList>
            <person name="Sun Q."/>
            <person name="Li D."/>
        </authorList>
    </citation>
    <scope>NUCLEOTIDE SEQUENCE [LARGE SCALE GENOMIC DNA]</scope>
    <source>
        <strain evidence="3 4">MSJ-11</strain>
    </source>
</reference>
<dbReference type="InterPro" id="IPR016030">
    <property type="entry name" value="CblAdoTrfase-like"/>
</dbReference>
<evidence type="ECO:0000256" key="1">
    <source>
        <dbReference type="SAM" id="Coils"/>
    </source>
</evidence>
<dbReference type="EMBL" id="JAHLQF010000001">
    <property type="protein sequence ID" value="MBU5483163.1"/>
    <property type="molecule type" value="Genomic_DNA"/>
</dbReference>
<organism evidence="3 4">
    <name type="scientific">Clostridium mobile</name>
    <dbReference type="NCBI Taxonomy" id="2841512"/>
    <lineage>
        <taxon>Bacteria</taxon>
        <taxon>Bacillati</taxon>
        <taxon>Bacillota</taxon>
        <taxon>Clostridia</taxon>
        <taxon>Eubacteriales</taxon>
        <taxon>Clostridiaceae</taxon>
        <taxon>Clostridium</taxon>
    </lineage>
</organism>
<sequence length="252" mass="29337">MSVITESEIRRRLKGKDVKEIKELKVLKGEIVTPSAKSFLSDNNIQLKYVDGEEELKEVEEEKVIIKENNYKFKTIYGGYLEDKPEHMTHLYGNVLVFKDHKRIILRGKIDSLESKILETQIICSKLGMTKIVNDLQEILDFVRNIIRCEVLNEKLEGFLLQGMTAEELRERSHNPQKYFGIGHFLPDHDMGEVVVALNSCRSLTRETELTAFSAFKNEYGDVEREDLIRGLNRLSSLFWIMMFKVRTGKYK</sequence>
<dbReference type="InterPro" id="IPR009194">
    <property type="entry name" value="AdoTrfase_EutT"/>
</dbReference>
<evidence type="ECO:0000313" key="3">
    <source>
        <dbReference type="EMBL" id="MBU5483163.1"/>
    </source>
</evidence>
<feature type="domain" description="Cobalamin adenosyltransferase-like" evidence="2">
    <location>
        <begin position="80"/>
        <end position="245"/>
    </location>
</feature>
<protein>
    <submittedName>
        <fullName evidence="3">Cobalamin adenosyltransferase</fullName>
    </submittedName>
</protein>
<proteinExistence type="predicted"/>
<evidence type="ECO:0000259" key="2">
    <source>
        <dbReference type="Pfam" id="PF01923"/>
    </source>
</evidence>
<keyword evidence="4" id="KW-1185">Reference proteome</keyword>
<dbReference type="Pfam" id="PF01923">
    <property type="entry name" value="Cob_adeno_trans"/>
    <property type="match status" value="1"/>
</dbReference>
<name>A0ABS6EDP9_9CLOT</name>
<feature type="coiled-coil region" evidence="1">
    <location>
        <begin position="42"/>
        <end position="69"/>
    </location>
</feature>
<evidence type="ECO:0000313" key="4">
    <source>
        <dbReference type="Proteomes" id="UP000726170"/>
    </source>
</evidence>
<dbReference type="Proteomes" id="UP000726170">
    <property type="component" value="Unassembled WGS sequence"/>
</dbReference>
<comment type="caution">
    <text evidence="3">The sequence shown here is derived from an EMBL/GenBank/DDBJ whole genome shotgun (WGS) entry which is preliminary data.</text>
</comment>
<keyword evidence="1" id="KW-0175">Coiled coil</keyword>
<dbReference type="RefSeq" id="WP_216437563.1">
    <property type="nucleotide sequence ID" value="NZ_JAHLQF010000001.1"/>
</dbReference>
<dbReference type="PIRSF" id="PIRSF012294">
    <property type="entry name" value="ATR_EutT"/>
    <property type="match status" value="1"/>
</dbReference>